<protein>
    <submittedName>
        <fullName evidence="2">Uncharacterized protein</fullName>
    </submittedName>
</protein>
<sequence>MRQVESIKTKLLNFEFVFPCEFMHHVLNDINYASKTLQRCDINLDEASQALAETNAKMEIYRNYFESFKCKISGTARKYGIDPNFKENRQSKVKKYFDE</sequence>
<accession>A0ABD2NRC7</accession>
<name>A0ABD2NRC7_9CUCU</name>
<comment type="caution">
    <text evidence="2">The sequence shown here is derived from an EMBL/GenBank/DDBJ whole genome shotgun (WGS) entry which is preliminary data.</text>
</comment>
<keyword evidence="1" id="KW-0175">Coiled coil</keyword>
<evidence type="ECO:0000313" key="2">
    <source>
        <dbReference type="EMBL" id="KAL3281034.1"/>
    </source>
</evidence>
<dbReference type="Proteomes" id="UP001516400">
    <property type="component" value="Unassembled WGS sequence"/>
</dbReference>
<keyword evidence="3" id="KW-1185">Reference proteome</keyword>
<dbReference type="EMBL" id="JABFTP020000144">
    <property type="protein sequence ID" value="KAL3281034.1"/>
    <property type="molecule type" value="Genomic_DNA"/>
</dbReference>
<evidence type="ECO:0000313" key="3">
    <source>
        <dbReference type="Proteomes" id="UP001516400"/>
    </source>
</evidence>
<proteinExistence type="predicted"/>
<gene>
    <name evidence="2" type="ORF">HHI36_004258</name>
</gene>
<feature type="coiled-coil region" evidence="1">
    <location>
        <begin position="37"/>
        <end position="64"/>
    </location>
</feature>
<evidence type="ECO:0000256" key="1">
    <source>
        <dbReference type="SAM" id="Coils"/>
    </source>
</evidence>
<reference evidence="2 3" key="1">
    <citation type="journal article" date="2021" name="BMC Biol.">
        <title>Horizontally acquired antibacterial genes associated with adaptive radiation of ladybird beetles.</title>
        <authorList>
            <person name="Li H.S."/>
            <person name="Tang X.F."/>
            <person name="Huang Y.H."/>
            <person name="Xu Z.Y."/>
            <person name="Chen M.L."/>
            <person name="Du X.Y."/>
            <person name="Qiu B.Y."/>
            <person name="Chen P.T."/>
            <person name="Zhang W."/>
            <person name="Slipinski A."/>
            <person name="Escalona H.E."/>
            <person name="Waterhouse R.M."/>
            <person name="Zwick A."/>
            <person name="Pang H."/>
        </authorList>
    </citation>
    <scope>NUCLEOTIDE SEQUENCE [LARGE SCALE GENOMIC DNA]</scope>
    <source>
        <strain evidence="2">SYSU2018</strain>
    </source>
</reference>
<dbReference type="AlphaFoldDB" id="A0ABD2NRC7"/>
<organism evidence="2 3">
    <name type="scientific">Cryptolaemus montrouzieri</name>
    <dbReference type="NCBI Taxonomy" id="559131"/>
    <lineage>
        <taxon>Eukaryota</taxon>
        <taxon>Metazoa</taxon>
        <taxon>Ecdysozoa</taxon>
        <taxon>Arthropoda</taxon>
        <taxon>Hexapoda</taxon>
        <taxon>Insecta</taxon>
        <taxon>Pterygota</taxon>
        <taxon>Neoptera</taxon>
        <taxon>Endopterygota</taxon>
        <taxon>Coleoptera</taxon>
        <taxon>Polyphaga</taxon>
        <taxon>Cucujiformia</taxon>
        <taxon>Coccinelloidea</taxon>
        <taxon>Coccinellidae</taxon>
        <taxon>Scymninae</taxon>
        <taxon>Scymnini</taxon>
        <taxon>Cryptolaemus</taxon>
    </lineage>
</organism>